<gene>
    <name evidence="2" type="primary">nagC</name>
    <name evidence="2" type="ORF">Poly41_40710</name>
</gene>
<dbReference type="SUPFAM" id="SSF46785">
    <property type="entry name" value="Winged helix' DNA-binding domain"/>
    <property type="match status" value="1"/>
</dbReference>
<dbReference type="OrthoDB" id="9795247at2"/>
<comment type="caution">
    <text evidence="2">The sequence shown here is derived from an EMBL/GenBank/DDBJ whole genome shotgun (WGS) entry which is preliminary data.</text>
</comment>
<dbReference type="InterPro" id="IPR036390">
    <property type="entry name" value="WH_DNA-bd_sf"/>
</dbReference>
<organism evidence="2 3">
    <name type="scientific">Novipirellula artificiosorum</name>
    <dbReference type="NCBI Taxonomy" id="2528016"/>
    <lineage>
        <taxon>Bacteria</taxon>
        <taxon>Pseudomonadati</taxon>
        <taxon>Planctomycetota</taxon>
        <taxon>Planctomycetia</taxon>
        <taxon>Pirellulales</taxon>
        <taxon>Pirellulaceae</taxon>
        <taxon>Novipirellula</taxon>
    </lineage>
</organism>
<dbReference type="SUPFAM" id="SSF53067">
    <property type="entry name" value="Actin-like ATPase domain"/>
    <property type="match status" value="1"/>
</dbReference>
<accession>A0A5C6DGH8</accession>
<comment type="similarity">
    <text evidence="1">Belongs to the ROK (NagC/XylR) family.</text>
</comment>
<protein>
    <submittedName>
        <fullName evidence="2">N-acetylglucosamine repressor</fullName>
    </submittedName>
</protein>
<dbReference type="Pfam" id="PF00480">
    <property type="entry name" value="ROK"/>
    <property type="match status" value="1"/>
</dbReference>
<dbReference type="EMBL" id="SJPV01000007">
    <property type="protein sequence ID" value="TWU34927.1"/>
    <property type="molecule type" value="Genomic_DNA"/>
</dbReference>
<dbReference type="InterPro" id="IPR036388">
    <property type="entry name" value="WH-like_DNA-bd_sf"/>
</dbReference>
<dbReference type="Gene3D" id="1.10.10.10">
    <property type="entry name" value="Winged helix-like DNA-binding domain superfamily/Winged helix DNA-binding domain"/>
    <property type="match status" value="1"/>
</dbReference>
<sequence length="386" mass="41905">MKGVSPARPKLLSKLNQSIVLDSIRQHGPSTRAEMSSRLGVTFPTANKAVAALLEARLLEEYDDDHVSRGRPAKRVRLATEFAQVIGVELDGRTCQIVAAGFDGKSLPSTLASFSTPSSYPQLLSTLENQLRPLLSSETKTTLGIGVTVPGLVDRSDQTVHFSANLPILNQQPIVENISSFAGVPCTMVHDSHALCLAECMFGTDAEHSQSFVMLVHRVGIGLGVMINGQFLTGRDGFAGEIGHAPMIANGRRCSCGRKGCLETVASEWSMLQELSKQIERTATMQELIVLAEKGDSFVMDLLTQSCHFLAMTVANVINLFNPGIVYVHGRLFREVPWLMGKLEKETGQMALTPAMERCEFRLAGTSLLDGSIATIIDHIISLRQS</sequence>
<reference evidence="2 3" key="1">
    <citation type="submission" date="2019-02" db="EMBL/GenBank/DDBJ databases">
        <title>Deep-cultivation of Planctomycetes and their phenomic and genomic characterization uncovers novel biology.</title>
        <authorList>
            <person name="Wiegand S."/>
            <person name="Jogler M."/>
            <person name="Boedeker C."/>
            <person name="Pinto D."/>
            <person name="Vollmers J."/>
            <person name="Rivas-Marin E."/>
            <person name="Kohn T."/>
            <person name="Peeters S.H."/>
            <person name="Heuer A."/>
            <person name="Rast P."/>
            <person name="Oberbeckmann S."/>
            <person name="Bunk B."/>
            <person name="Jeske O."/>
            <person name="Meyerdierks A."/>
            <person name="Storesund J.E."/>
            <person name="Kallscheuer N."/>
            <person name="Luecker S."/>
            <person name="Lage O.M."/>
            <person name="Pohl T."/>
            <person name="Merkel B.J."/>
            <person name="Hornburger P."/>
            <person name="Mueller R.-W."/>
            <person name="Bruemmer F."/>
            <person name="Labrenz M."/>
            <person name="Spormann A.M."/>
            <person name="Op Den Camp H."/>
            <person name="Overmann J."/>
            <person name="Amann R."/>
            <person name="Jetten M.S.M."/>
            <person name="Mascher T."/>
            <person name="Medema M.H."/>
            <person name="Devos D.P."/>
            <person name="Kaster A.-K."/>
            <person name="Ovreas L."/>
            <person name="Rohde M."/>
            <person name="Galperin M.Y."/>
            <person name="Jogler C."/>
        </authorList>
    </citation>
    <scope>NUCLEOTIDE SEQUENCE [LARGE SCALE GENOMIC DNA]</scope>
    <source>
        <strain evidence="2 3">Poly41</strain>
    </source>
</reference>
<evidence type="ECO:0000313" key="2">
    <source>
        <dbReference type="EMBL" id="TWU34927.1"/>
    </source>
</evidence>
<evidence type="ECO:0000313" key="3">
    <source>
        <dbReference type="Proteomes" id="UP000319143"/>
    </source>
</evidence>
<dbReference type="InterPro" id="IPR043129">
    <property type="entry name" value="ATPase_NBD"/>
</dbReference>
<dbReference type="Gene3D" id="3.30.420.40">
    <property type="match status" value="2"/>
</dbReference>
<dbReference type="PANTHER" id="PTHR18964">
    <property type="entry name" value="ROK (REPRESSOR, ORF, KINASE) FAMILY"/>
    <property type="match status" value="1"/>
</dbReference>
<dbReference type="RefSeq" id="WP_146528355.1">
    <property type="nucleotide sequence ID" value="NZ_SJPV01000007.1"/>
</dbReference>
<dbReference type="Proteomes" id="UP000319143">
    <property type="component" value="Unassembled WGS sequence"/>
</dbReference>
<name>A0A5C6DGH8_9BACT</name>
<dbReference type="AlphaFoldDB" id="A0A5C6DGH8"/>
<dbReference type="PANTHER" id="PTHR18964:SF149">
    <property type="entry name" value="BIFUNCTIONAL UDP-N-ACETYLGLUCOSAMINE 2-EPIMERASE_N-ACETYLMANNOSAMINE KINASE"/>
    <property type="match status" value="1"/>
</dbReference>
<proteinExistence type="inferred from homology"/>
<dbReference type="InterPro" id="IPR000600">
    <property type="entry name" value="ROK"/>
</dbReference>
<evidence type="ECO:0000256" key="1">
    <source>
        <dbReference type="ARBA" id="ARBA00006479"/>
    </source>
</evidence>
<keyword evidence="3" id="KW-1185">Reference proteome</keyword>